<keyword evidence="2" id="KW-0004">4Fe-4S</keyword>
<dbReference type="PROSITE" id="PS00198">
    <property type="entry name" value="4FE4S_FER_1"/>
    <property type="match status" value="2"/>
</dbReference>
<evidence type="ECO:0000256" key="7">
    <source>
        <dbReference type="SAM" id="MobiDB-lite"/>
    </source>
</evidence>
<evidence type="ECO:0000256" key="4">
    <source>
        <dbReference type="ARBA" id="ARBA00023002"/>
    </source>
</evidence>
<dbReference type="InterPro" id="IPR017900">
    <property type="entry name" value="4Fe4S_Fe_S_CS"/>
</dbReference>
<keyword evidence="10" id="KW-1185">Reference proteome</keyword>
<dbReference type="InterPro" id="IPR051460">
    <property type="entry name" value="HdrC_iron-sulfur_subunit"/>
</dbReference>
<dbReference type="Proteomes" id="UP001220010">
    <property type="component" value="Unassembled WGS sequence"/>
</dbReference>
<dbReference type="RefSeq" id="WP_316966914.1">
    <property type="nucleotide sequence ID" value="NZ_JARFPK010000029.1"/>
</dbReference>
<evidence type="ECO:0000256" key="2">
    <source>
        <dbReference type="ARBA" id="ARBA00022485"/>
    </source>
</evidence>
<evidence type="ECO:0000256" key="5">
    <source>
        <dbReference type="ARBA" id="ARBA00023004"/>
    </source>
</evidence>
<dbReference type="PANTHER" id="PTHR43255">
    <property type="entry name" value="IRON-SULFUR-BINDING OXIDOREDUCTASE FADF-RELATED-RELATED"/>
    <property type="match status" value="1"/>
</dbReference>
<feature type="domain" description="4Fe-4S ferredoxin-type" evidence="8">
    <location>
        <begin position="32"/>
        <end position="64"/>
    </location>
</feature>
<keyword evidence="3" id="KW-0479">Metal-binding</keyword>
<dbReference type="PANTHER" id="PTHR43255:SF1">
    <property type="entry name" value="IRON-SULFUR-BINDING OXIDOREDUCTASE FADF-RELATED"/>
    <property type="match status" value="1"/>
</dbReference>
<evidence type="ECO:0000256" key="1">
    <source>
        <dbReference type="ARBA" id="ARBA00007097"/>
    </source>
</evidence>
<keyword evidence="5" id="KW-0408">Iron</keyword>
<dbReference type="InterPro" id="IPR009051">
    <property type="entry name" value="Helical_ferredxn"/>
</dbReference>
<keyword evidence="6" id="KW-0411">Iron-sulfur</keyword>
<gene>
    <name evidence="9" type="ORF">P0O15_08340</name>
</gene>
<evidence type="ECO:0000256" key="3">
    <source>
        <dbReference type="ARBA" id="ARBA00022723"/>
    </source>
</evidence>
<feature type="compositionally biased region" description="Low complexity" evidence="7">
    <location>
        <begin position="206"/>
        <end position="219"/>
    </location>
</feature>
<name>A0ABT5X8Z6_9EURY</name>
<dbReference type="EMBL" id="JARFPK010000029">
    <property type="protein sequence ID" value="MDF0591174.1"/>
    <property type="molecule type" value="Genomic_DNA"/>
</dbReference>
<proteinExistence type="inferred from homology"/>
<protein>
    <submittedName>
        <fullName evidence="9">4Fe-4S dicluster domain-containing protein</fullName>
    </submittedName>
</protein>
<accession>A0ABT5X8Z6</accession>
<dbReference type="Pfam" id="PF13183">
    <property type="entry name" value="Fer4_8"/>
    <property type="match status" value="1"/>
</dbReference>
<keyword evidence="4" id="KW-0560">Oxidoreductase</keyword>
<organism evidence="9 10">
    <name type="scientific">Candidatus Methanocrinis natronophilus</name>
    <dbReference type="NCBI Taxonomy" id="3033396"/>
    <lineage>
        <taxon>Archaea</taxon>
        <taxon>Methanobacteriati</taxon>
        <taxon>Methanobacteriota</taxon>
        <taxon>Stenosarchaea group</taxon>
        <taxon>Methanomicrobia</taxon>
        <taxon>Methanotrichales</taxon>
        <taxon>Methanotrichaceae</taxon>
        <taxon>Methanocrinis</taxon>
    </lineage>
</organism>
<reference evidence="9 10" key="1">
    <citation type="submission" date="2023-03" db="EMBL/GenBank/DDBJ databases">
        <title>WGS of Methanotrichaceae archaeon Mx.</title>
        <authorList>
            <person name="Sorokin D.Y."/>
            <person name="Merkel A.Y."/>
        </authorList>
    </citation>
    <scope>NUCLEOTIDE SEQUENCE [LARGE SCALE GENOMIC DNA]</scope>
    <source>
        <strain evidence="9 10">Mx</strain>
    </source>
</reference>
<dbReference type="Gene3D" id="1.10.1060.10">
    <property type="entry name" value="Alpha-helical ferredoxin"/>
    <property type="match status" value="1"/>
</dbReference>
<comment type="similarity">
    <text evidence="1">Belongs to the HdrC family.</text>
</comment>
<dbReference type="SUPFAM" id="SSF46548">
    <property type="entry name" value="alpha-helical ferredoxin"/>
    <property type="match status" value="1"/>
</dbReference>
<dbReference type="PROSITE" id="PS51379">
    <property type="entry name" value="4FE4S_FER_2"/>
    <property type="match status" value="1"/>
</dbReference>
<sequence length="233" mass="25107">MTQIAKTQNMAMAGEEIETKTGAAEGEKFREKVLALAGSEVKTCIQCGTCSASCPTASLMEAPIRKLVKLVLEGEKEEALSSRSIWLCTSCLLCTVRCPRNIRPMAVVAALKAIYEEEGMRCRDSVFEGIFARQIRDYGRISELLLSAEYMIRSPGSAAQIMAFGAELVPKGKIELGFEAARGERIEGIEEMRRIFKVLGDEGEAEAAQAGESETAGAAQKAAESEDETGGPI</sequence>
<evidence type="ECO:0000259" key="8">
    <source>
        <dbReference type="PROSITE" id="PS51379"/>
    </source>
</evidence>
<dbReference type="InterPro" id="IPR017896">
    <property type="entry name" value="4Fe4S_Fe-S-bd"/>
</dbReference>
<comment type="caution">
    <text evidence="9">The sequence shown here is derived from an EMBL/GenBank/DDBJ whole genome shotgun (WGS) entry which is preliminary data.</text>
</comment>
<feature type="region of interest" description="Disordered" evidence="7">
    <location>
        <begin position="205"/>
        <end position="233"/>
    </location>
</feature>
<evidence type="ECO:0000313" key="10">
    <source>
        <dbReference type="Proteomes" id="UP001220010"/>
    </source>
</evidence>
<evidence type="ECO:0000256" key="6">
    <source>
        <dbReference type="ARBA" id="ARBA00023014"/>
    </source>
</evidence>
<evidence type="ECO:0000313" key="9">
    <source>
        <dbReference type="EMBL" id="MDF0591174.1"/>
    </source>
</evidence>